<reference evidence="1 2" key="1">
    <citation type="submission" date="2019-05" db="EMBL/GenBank/DDBJ databases">
        <title>Another draft genome of Portunus trituberculatus and its Hox gene families provides insights of decapod evolution.</title>
        <authorList>
            <person name="Jeong J.-H."/>
            <person name="Song I."/>
            <person name="Kim S."/>
            <person name="Choi T."/>
            <person name="Kim D."/>
            <person name="Ryu S."/>
            <person name="Kim W."/>
        </authorList>
    </citation>
    <scope>NUCLEOTIDE SEQUENCE [LARGE SCALE GENOMIC DNA]</scope>
    <source>
        <tissue evidence="1">Muscle</tissue>
    </source>
</reference>
<dbReference type="EMBL" id="VSRR010000024">
    <property type="protein sequence ID" value="MPC08290.1"/>
    <property type="molecule type" value="Genomic_DNA"/>
</dbReference>
<name>A0A5B7CG74_PORTR</name>
<dbReference type="AlphaFoldDB" id="A0A5B7CG74"/>
<organism evidence="1 2">
    <name type="scientific">Portunus trituberculatus</name>
    <name type="common">Swimming crab</name>
    <name type="synonym">Neptunus trituberculatus</name>
    <dbReference type="NCBI Taxonomy" id="210409"/>
    <lineage>
        <taxon>Eukaryota</taxon>
        <taxon>Metazoa</taxon>
        <taxon>Ecdysozoa</taxon>
        <taxon>Arthropoda</taxon>
        <taxon>Crustacea</taxon>
        <taxon>Multicrustacea</taxon>
        <taxon>Malacostraca</taxon>
        <taxon>Eumalacostraca</taxon>
        <taxon>Eucarida</taxon>
        <taxon>Decapoda</taxon>
        <taxon>Pleocyemata</taxon>
        <taxon>Brachyura</taxon>
        <taxon>Eubrachyura</taxon>
        <taxon>Portunoidea</taxon>
        <taxon>Portunidae</taxon>
        <taxon>Portuninae</taxon>
        <taxon>Portunus</taxon>
    </lineage>
</organism>
<evidence type="ECO:0000313" key="1">
    <source>
        <dbReference type="EMBL" id="MPC08290.1"/>
    </source>
</evidence>
<evidence type="ECO:0000313" key="2">
    <source>
        <dbReference type="Proteomes" id="UP000324222"/>
    </source>
</evidence>
<comment type="caution">
    <text evidence="1">The sequence shown here is derived from an EMBL/GenBank/DDBJ whole genome shotgun (WGS) entry which is preliminary data.</text>
</comment>
<accession>A0A5B7CG74</accession>
<dbReference type="Proteomes" id="UP000324222">
    <property type="component" value="Unassembled WGS sequence"/>
</dbReference>
<proteinExistence type="predicted"/>
<keyword evidence="2" id="KW-1185">Reference proteome</keyword>
<sequence>MRNRIEGPQRSGNATIGLLKASDIATWETVTATLSLLTMLGGINTLVTPSPTQLSNERKNYPASWYTQRGFVSPLGLLTWEFASLR</sequence>
<protein>
    <submittedName>
        <fullName evidence="1">Uncharacterized protein</fullName>
    </submittedName>
</protein>
<gene>
    <name evidence="1" type="ORF">E2C01_000872</name>
</gene>